<feature type="transmembrane region" description="Helical" evidence="1">
    <location>
        <begin position="75"/>
        <end position="95"/>
    </location>
</feature>
<evidence type="ECO:0000313" key="4">
    <source>
        <dbReference type="Proteomes" id="UP000604475"/>
    </source>
</evidence>
<reference evidence="3" key="1">
    <citation type="submission" date="2020-12" db="EMBL/GenBank/DDBJ databases">
        <title>Genomic characterization of non-nitrogen-fixing Frankia strains.</title>
        <authorList>
            <person name="Carlos-Shanley C."/>
            <person name="Guerra T."/>
            <person name="Hahn D."/>
        </authorList>
    </citation>
    <scope>NUCLEOTIDE SEQUENCE</scope>
    <source>
        <strain evidence="3">CN6</strain>
    </source>
</reference>
<keyword evidence="3" id="KW-0645">Protease</keyword>
<dbReference type="Pfam" id="PF02517">
    <property type="entry name" value="Rce1-like"/>
    <property type="match status" value="1"/>
</dbReference>
<name>A0A937UN36_9ACTN</name>
<proteinExistence type="predicted"/>
<evidence type="ECO:0000256" key="1">
    <source>
        <dbReference type="SAM" id="Phobius"/>
    </source>
</evidence>
<dbReference type="GO" id="GO:0004175">
    <property type="term" value="F:endopeptidase activity"/>
    <property type="evidence" value="ECO:0007669"/>
    <property type="project" value="UniProtKB-ARBA"/>
</dbReference>
<feature type="transmembrane region" description="Helical" evidence="1">
    <location>
        <begin position="43"/>
        <end position="63"/>
    </location>
</feature>
<dbReference type="EMBL" id="JAEACQ010000163">
    <property type="protein sequence ID" value="MBL7627688.1"/>
    <property type="molecule type" value="Genomic_DNA"/>
</dbReference>
<organism evidence="3 4">
    <name type="scientific">Frankia nepalensis</name>
    <dbReference type="NCBI Taxonomy" id="1836974"/>
    <lineage>
        <taxon>Bacteria</taxon>
        <taxon>Bacillati</taxon>
        <taxon>Actinomycetota</taxon>
        <taxon>Actinomycetes</taxon>
        <taxon>Frankiales</taxon>
        <taxon>Frankiaceae</taxon>
        <taxon>Frankia</taxon>
    </lineage>
</organism>
<keyword evidence="1" id="KW-0472">Membrane</keyword>
<dbReference type="InterPro" id="IPR003675">
    <property type="entry name" value="Rce1/LyrA-like_dom"/>
</dbReference>
<keyword evidence="3" id="KW-0378">Hydrolase</keyword>
<keyword evidence="4" id="KW-1185">Reference proteome</keyword>
<dbReference type="PANTHER" id="PTHR43592:SF15">
    <property type="entry name" value="CAAX AMINO TERMINAL PROTEASE FAMILY PROTEIN"/>
    <property type="match status" value="1"/>
</dbReference>
<evidence type="ECO:0000259" key="2">
    <source>
        <dbReference type="Pfam" id="PF02517"/>
    </source>
</evidence>
<feature type="domain" description="CAAX prenyl protease 2/Lysostaphin resistance protein A-like" evidence="2">
    <location>
        <begin position="124"/>
        <end position="213"/>
    </location>
</feature>
<dbReference type="PANTHER" id="PTHR43592">
    <property type="entry name" value="CAAX AMINO TERMINAL PROTEASE"/>
    <property type="match status" value="1"/>
</dbReference>
<comment type="caution">
    <text evidence="3">The sequence shown here is derived from an EMBL/GenBank/DDBJ whole genome shotgun (WGS) entry which is preliminary data.</text>
</comment>
<keyword evidence="3" id="KW-0482">Metalloprotease</keyword>
<protein>
    <submittedName>
        <fullName evidence="3">CPBP family intramembrane metalloprotease</fullName>
    </submittedName>
</protein>
<dbReference type="GO" id="GO:0008237">
    <property type="term" value="F:metallopeptidase activity"/>
    <property type="evidence" value="ECO:0007669"/>
    <property type="project" value="UniProtKB-KW"/>
</dbReference>
<keyword evidence="1" id="KW-0812">Transmembrane</keyword>
<feature type="transmembrane region" description="Helical" evidence="1">
    <location>
        <begin position="156"/>
        <end position="176"/>
    </location>
</feature>
<dbReference type="AlphaFoldDB" id="A0A937UN36"/>
<keyword evidence="1" id="KW-1133">Transmembrane helix</keyword>
<sequence>MGRLLFVAALAPVFATVLALVVSMSIARGRASGRATVTAVAPLLYGGTAVGFAVVAGATVGFDPEQLGLWPAHRPVLLVVALGVAGVLAGVLGYLGELALADRAAPAGARGTPVGTRAVRGWATSPWALVALGITTAVAEELLFRGFLLTGLRRDLPLAAAVVVQAALFGLHHGSFGWRAMPIKAVHALVWAGLAVGAGSLVPALVAHLVFQLLVCRRLVSRGSTTSAVRGGRDDRARSAAAV</sequence>
<dbReference type="Proteomes" id="UP000604475">
    <property type="component" value="Unassembled WGS sequence"/>
</dbReference>
<gene>
    <name evidence="3" type="ORF">I7412_11020</name>
</gene>
<evidence type="ECO:0000313" key="3">
    <source>
        <dbReference type="EMBL" id="MBL7627688.1"/>
    </source>
</evidence>
<feature type="transmembrane region" description="Helical" evidence="1">
    <location>
        <begin position="127"/>
        <end position="144"/>
    </location>
</feature>
<accession>A0A937UN36</accession>
<dbReference type="RefSeq" id="WP_202998996.1">
    <property type="nucleotide sequence ID" value="NZ_JADWYU010000195.1"/>
</dbReference>
<dbReference type="GO" id="GO:0080120">
    <property type="term" value="P:CAAX-box protein maturation"/>
    <property type="evidence" value="ECO:0007669"/>
    <property type="project" value="UniProtKB-ARBA"/>
</dbReference>
<feature type="transmembrane region" description="Helical" evidence="1">
    <location>
        <begin position="188"/>
        <end position="215"/>
    </location>
</feature>